<dbReference type="PIRSF" id="PIRSF000350">
    <property type="entry name" value="Mercury_reductase_MerA"/>
    <property type="match status" value="1"/>
</dbReference>
<evidence type="ECO:0000259" key="10">
    <source>
        <dbReference type="Pfam" id="PF07992"/>
    </source>
</evidence>
<feature type="binding site" evidence="7">
    <location>
        <begin position="183"/>
        <end position="190"/>
    </location>
    <ligand>
        <name>NAD(+)</name>
        <dbReference type="ChEBI" id="CHEBI:57540"/>
    </ligand>
</feature>
<proteinExistence type="inferred from homology"/>
<feature type="binding site" evidence="7">
    <location>
        <position position="273"/>
    </location>
    <ligand>
        <name>NAD(+)</name>
        <dbReference type="ChEBI" id="CHEBI:57540"/>
    </ligand>
</feature>
<dbReference type="EC" id="1.8.1.4" evidence="2"/>
<feature type="disulfide bond" description="Redox-active" evidence="8">
    <location>
        <begin position="44"/>
        <end position="49"/>
    </location>
</feature>
<comment type="cofactor">
    <cofactor evidence="7">
        <name>FAD</name>
        <dbReference type="ChEBI" id="CHEBI:57692"/>
    </cofactor>
    <text evidence="7">Binds 1 FAD per subunit.</text>
</comment>
<evidence type="ECO:0000256" key="6">
    <source>
        <dbReference type="ARBA" id="ARBA00049187"/>
    </source>
</evidence>
<dbReference type="GO" id="GO:0050660">
    <property type="term" value="F:flavin adenine dinucleotide binding"/>
    <property type="evidence" value="ECO:0007669"/>
    <property type="project" value="TreeGrafter"/>
</dbReference>
<dbReference type="HOGENOM" id="CLU_016755_1_3_1"/>
<keyword evidence="3" id="KW-0285">Flavoprotein</keyword>
<dbReference type="Proteomes" id="UP000008281">
    <property type="component" value="Unassembled WGS sequence"/>
</dbReference>
<keyword evidence="12" id="KW-1185">Reference proteome</keyword>
<dbReference type="PANTHER" id="PTHR22912">
    <property type="entry name" value="DISULFIDE OXIDOREDUCTASE"/>
    <property type="match status" value="1"/>
</dbReference>
<feature type="binding site" evidence="7">
    <location>
        <position position="116"/>
    </location>
    <ligand>
        <name>FAD</name>
        <dbReference type="ChEBI" id="CHEBI:57692"/>
    </ligand>
</feature>
<dbReference type="GO" id="GO:0004148">
    <property type="term" value="F:dihydrolipoyl dehydrogenase (NADH) activity"/>
    <property type="evidence" value="ECO:0007669"/>
    <property type="project" value="UniProtKB-EC"/>
</dbReference>
<feature type="domain" description="Pyridine nucleotide-disulphide oxidoreductase dimerisation" evidence="9">
    <location>
        <begin position="361"/>
        <end position="467"/>
    </location>
</feature>
<keyword evidence="5 7" id="KW-0520">NAD</keyword>
<feature type="binding site" evidence="7">
    <location>
        <position position="313"/>
    </location>
    <ligand>
        <name>FAD</name>
        <dbReference type="ChEBI" id="CHEBI:57692"/>
    </ligand>
</feature>
<dbReference type="EMBL" id="DS269345">
    <property type="protein sequence ID" value="EFP12969.1"/>
    <property type="molecule type" value="Genomic_DNA"/>
</dbReference>
<comment type="similarity">
    <text evidence="1">Belongs to the class-I pyridine nucleotide-disulfide oxidoreductase family.</text>
</comment>
<dbReference type="SUPFAM" id="SSF55424">
    <property type="entry name" value="FAD/NAD-linked reductases, dimerisation (C-terminal) domain"/>
    <property type="match status" value="1"/>
</dbReference>
<dbReference type="AlphaFoldDB" id="E3NPC5"/>
<dbReference type="PRINTS" id="PR00411">
    <property type="entry name" value="PNDRDTASEI"/>
</dbReference>
<protein>
    <recommendedName>
        <fullName evidence="2">dihydrolipoyl dehydrogenase</fullName>
        <ecNumber evidence="2">1.8.1.4</ecNumber>
    </recommendedName>
</protein>
<dbReference type="Pfam" id="PF07992">
    <property type="entry name" value="Pyr_redox_2"/>
    <property type="match status" value="1"/>
</dbReference>
<dbReference type="InParanoid" id="E3NPC5"/>
<organism evidence="12">
    <name type="scientific">Caenorhabditis remanei</name>
    <name type="common">Caenorhabditis vulgaris</name>
    <dbReference type="NCBI Taxonomy" id="31234"/>
    <lineage>
        <taxon>Eukaryota</taxon>
        <taxon>Metazoa</taxon>
        <taxon>Ecdysozoa</taxon>
        <taxon>Nematoda</taxon>
        <taxon>Chromadorea</taxon>
        <taxon>Rhabditida</taxon>
        <taxon>Rhabditina</taxon>
        <taxon>Rhabditomorpha</taxon>
        <taxon>Rhabditoidea</taxon>
        <taxon>Rhabditidae</taxon>
        <taxon>Peloderinae</taxon>
        <taxon>Caenorhabditis</taxon>
    </lineage>
</organism>
<dbReference type="InterPro" id="IPR001100">
    <property type="entry name" value="Pyr_nuc-diS_OxRdtase"/>
</dbReference>
<comment type="catalytic activity">
    <reaction evidence="6">
        <text>N(6)-[(R)-dihydrolipoyl]-L-lysyl-[protein] + NAD(+) = N(6)-[(R)-lipoyl]-L-lysyl-[protein] + NADH + H(+)</text>
        <dbReference type="Rhea" id="RHEA:15045"/>
        <dbReference type="Rhea" id="RHEA-COMP:10474"/>
        <dbReference type="Rhea" id="RHEA-COMP:10475"/>
        <dbReference type="ChEBI" id="CHEBI:15378"/>
        <dbReference type="ChEBI" id="CHEBI:57540"/>
        <dbReference type="ChEBI" id="CHEBI:57945"/>
        <dbReference type="ChEBI" id="CHEBI:83099"/>
        <dbReference type="ChEBI" id="CHEBI:83100"/>
        <dbReference type="EC" id="1.8.1.4"/>
    </reaction>
</comment>
<dbReference type="OrthoDB" id="10063559at2759"/>
<evidence type="ECO:0000256" key="1">
    <source>
        <dbReference type="ARBA" id="ARBA00007532"/>
    </source>
</evidence>
<sequence length="479" mass="50067">MQMTDEYDLIVLGGGPVGENVADRAVQGGLTAVIVESELVGGECSYWACMPSKALLRSGQALRAARRVPGAAEAVTGELDVPAVLKRRDEFTSDWDDSGQVDWLSSAHIDLVRGHGRISGERRVTVTDADGGERTLTARHAVAVSTGSDAVVPGIPGLQEAAPWTSREATSAQEVPESLIVVGGGVVAVEMATAFASLGSRVTMLARSGVLGAFEPFAGELVTEGLRELGVDVRTGVSPARVDRDAAGVTVRVSRDDADDDELLADEILVATGRSPRSDDIGLETIGLEPGSWIGTDDSLRVPGTDWLYAVGDVNGRAPLTHQGKYQARAAGDAIAARAQGGPVEDRAWGRHAATADRASVPQVVFSDPEVASIGLTEAAAQQAGRRVRAVDVEFSSVAGASLHGDGASGRARIVVDEDRRVLLGATFVGPEVAELVHAATVAVVGEVPIQRLWHAVPSYPTVSEVWLRLLEAYGRDSA</sequence>
<dbReference type="InterPro" id="IPR036188">
    <property type="entry name" value="FAD/NAD-bd_sf"/>
</dbReference>
<dbReference type="InterPro" id="IPR004099">
    <property type="entry name" value="Pyr_nucl-diS_OxRdtase_dimer"/>
</dbReference>
<dbReference type="STRING" id="31234.E3NPC5"/>
<dbReference type="Pfam" id="PF02852">
    <property type="entry name" value="Pyr_redox_dim"/>
    <property type="match status" value="1"/>
</dbReference>
<feature type="domain" description="FAD/NAD(P)-binding" evidence="10">
    <location>
        <begin position="7"/>
        <end position="325"/>
    </location>
</feature>
<reference evidence="11" key="1">
    <citation type="submission" date="2007-07" db="EMBL/GenBank/DDBJ databases">
        <title>PCAP assembly of the Caenorhabditis remanei genome.</title>
        <authorList>
            <consortium name="The Caenorhabditis remanei Sequencing Consortium"/>
            <person name="Wilson R.K."/>
        </authorList>
    </citation>
    <scope>NUCLEOTIDE SEQUENCE [LARGE SCALE GENOMIC DNA]</scope>
    <source>
        <strain evidence="11">PB4641</strain>
    </source>
</reference>
<evidence type="ECO:0000256" key="3">
    <source>
        <dbReference type="ARBA" id="ARBA00022630"/>
    </source>
</evidence>
<evidence type="ECO:0000256" key="8">
    <source>
        <dbReference type="PIRSR" id="PIRSR000350-4"/>
    </source>
</evidence>
<dbReference type="PANTHER" id="PTHR22912:SF151">
    <property type="entry name" value="DIHYDROLIPOYL DEHYDROGENASE, MITOCHONDRIAL"/>
    <property type="match status" value="1"/>
</dbReference>
<evidence type="ECO:0000256" key="7">
    <source>
        <dbReference type="PIRSR" id="PIRSR000350-3"/>
    </source>
</evidence>
<dbReference type="OMA" id="FTHQGKY"/>
<evidence type="ECO:0000313" key="12">
    <source>
        <dbReference type="Proteomes" id="UP000008281"/>
    </source>
</evidence>
<evidence type="ECO:0000259" key="9">
    <source>
        <dbReference type="Pfam" id="PF02852"/>
    </source>
</evidence>
<dbReference type="SUPFAM" id="SSF51905">
    <property type="entry name" value="FAD/NAD(P)-binding domain"/>
    <property type="match status" value="1"/>
</dbReference>
<dbReference type="GO" id="GO:0006103">
    <property type="term" value="P:2-oxoglutarate metabolic process"/>
    <property type="evidence" value="ECO:0007669"/>
    <property type="project" value="TreeGrafter"/>
</dbReference>
<dbReference type="eggNOG" id="KOG1335">
    <property type="taxonomic scope" value="Eukaryota"/>
</dbReference>
<gene>
    <name evidence="11" type="ORF">CRE_10734</name>
</gene>
<keyword evidence="7" id="KW-0547">Nucleotide-binding</keyword>
<dbReference type="Gene3D" id="3.50.50.60">
    <property type="entry name" value="FAD/NAD(P)-binding domain"/>
    <property type="match status" value="2"/>
</dbReference>
<evidence type="ECO:0000256" key="2">
    <source>
        <dbReference type="ARBA" id="ARBA00012608"/>
    </source>
</evidence>
<feature type="binding site" evidence="7">
    <location>
        <begin position="146"/>
        <end position="148"/>
    </location>
    <ligand>
        <name>FAD</name>
        <dbReference type="ChEBI" id="CHEBI:57692"/>
    </ligand>
</feature>
<dbReference type="PRINTS" id="PR00368">
    <property type="entry name" value="FADPNR"/>
</dbReference>
<evidence type="ECO:0000256" key="5">
    <source>
        <dbReference type="ARBA" id="ARBA00023027"/>
    </source>
</evidence>
<dbReference type="InterPro" id="IPR050151">
    <property type="entry name" value="Class-I_Pyr_Nuc-Dis_Oxidored"/>
</dbReference>
<name>E3NPC5_CAERE</name>
<dbReference type="InterPro" id="IPR016156">
    <property type="entry name" value="FAD/NAD-linked_Rdtase_dimer_sf"/>
</dbReference>
<evidence type="ECO:0000313" key="11">
    <source>
        <dbReference type="EMBL" id="EFP12969.1"/>
    </source>
</evidence>
<evidence type="ECO:0000256" key="4">
    <source>
        <dbReference type="ARBA" id="ARBA00022827"/>
    </source>
</evidence>
<keyword evidence="4 7" id="KW-0274">FAD</keyword>
<feature type="binding site" evidence="7">
    <location>
        <position position="53"/>
    </location>
    <ligand>
        <name>FAD</name>
        <dbReference type="ChEBI" id="CHEBI:57692"/>
    </ligand>
</feature>
<dbReference type="Gene3D" id="3.30.390.30">
    <property type="match status" value="1"/>
</dbReference>
<accession>E3NPC5</accession>
<dbReference type="InterPro" id="IPR023753">
    <property type="entry name" value="FAD/NAD-binding_dom"/>
</dbReference>